<dbReference type="Pfam" id="PF13476">
    <property type="entry name" value="AAA_23"/>
    <property type="match status" value="1"/>
</dbReference>
<dbReference type="GO" id="GO:0005524">
    <property type="term" value="F:ATP binding"/>
    <property type="evidence" value="ECO:0007669"/>
    <property type="project" value="UniProtKB-KW"/>
</dbReference>
<evidence type="ECO:0000256" key="5">
    <source>
        <dbReference type="ARBA" id="ARBA00022741"/>
    </source>
</evidence>
<evidence type="ECO:0000256" key="2">
    <source>
        <dbReference type="ARBA" id="ARBA00004286"/>
    </source>
</evidence>
<comment type="caution">
    <text evidence="14">The sequence shown here is derived from an EMBL/GenBank/DDBJ whole genome shotgun (WGS) entry which is preliminary data.</text>
</comment>
<dbReference type="Gene3D" id="3.40.50.300">
    <property type="entry name" value="P-loop containing nucleotide triphosphate hydrolases"/>
    <property type="match status" value="1"/>
</dbReference>
<dbReference type="SUPFAM" id="SSF52540">
    <property type="entry name" value="P-loop containing nucleoside triphosphate hydrolases"/>
    <property type="match status" value="1"/>
</dbReference>
<name>A0AAN9EED3_CROPI</name>
<comment type="similarity">
    <text evidence="3">Belongs to the SMC family. SMC6 subfamily.</text>
</comment>
<evidence type="ECO:0000256" key="8">
    <source>
        <dbReference type="ARBA" id="ARBA00023054"/>
    </source>
</evidence>
<dbReference type="EMBL" id="JAYWIO010000006">
    <property type="protein sequence ID" value="KAK7255917.1"/>
    <property type="molecule type" value="Genomic_DNA"/>
</dbReference>
<feature type="domain" description="Rad50/SbcC-type AAA" evidence="13">
    <location>
        <begin position="24"/>
        <end position="250"/>
    </location>
</feature>
<evidence type="ECO:0000256" key="4">
    <source>
        <dbReference type="ARBA" id="ARBA00022454"/>
    </source>
</evidence>
<keyword evidence="9" id="KW-0233">DNA recombination</keyword>
<evidence type="ECO:0000256" key="6">
    <source>
        <dbReference type="ARBA" id="ARBA00022763"/>
    </source>
</evidence>
<keyword evidence="11" id="KW-0539">Nucleus</keyword>
<evidence type="ECO:0000256" key="11">
    <source>
        <dbReference type="ARBA" id="ARBA00023242"/>
    </source>
</evidence>
<dbReference type="GO" id="GO:0005634">
    <property type="term" value="C:nucleus"/>
    <property type="evidence" value="ECO:0007669"/>
    <property type="project" value="UniProtKB-SubCell"/>
</dbReference>
<keyword evidence="15" id="KW-1185">Reference proteome</keyword>
<keyword evidence="7" id="KW-0067">ATP-binding</keyword>
<evidence type="ECO:0000256" key="1">
    <source>
        <dbReference type="ARBA" id="ARBA00004123"/>
    </source>
</evidence>
<dbReference type="InterPro" id="IPR038729">
    <property type="entry name" value="Rad50/SbcC_AAA"/>
</dbReference>
<keyword evidence="4" id="KW-0158">Chromosome</keyword>
<dbReference type="PANTHER" id="PTHR19306">
    <property type="entry name" value="STRUCTURAL MAINTENANCE OF CHROMOSOMES 5,6 SMC5, SMC6"/>
    <property type="match status" value="1"/>
</dbReference>
<protein>
    <recommendedName>
        <fullName evidence="13">Rad50/SbcC-type AAA domain-containing protein</fullName>
    </recommendedName>
</protein>
<dbReference type="InterPro" id="IPR027417">
    <property type="entry name" value="P-loop_NTPase"/>
</dbReference>
<dbReference type="GO" id="GO:0003697">
    <property type="term" value="F:single-stranded DNA binding"/>
    <property type="evidence" value="ECO:0007669"/>
    <property type="project" value="TreeGrafter"/>
</dbReference>
<keyword evidence="10" id="KW-0234">DNA repair</keyword>
<evidence type="ECO:0000259" key="13">
    <source>
        <dbReference type="Pfam" id="PF13476"/>
    </source>
</evidence>
<dbReference type="AlphaFoldDB" id="A0AAN9EED3"/>
<keyword evidence="6" id="KW-0227">DNA damage</keyword>
<feature type="coiled-coil region" evidence="12">
    <location>
        <begin position="339"/>
        <end position="366"/>
    </location>
</feature>
<gene>
    <name evidence="14" type="ORF">RIF29_29345</name>
</gene>
<dbReference type="GO" id="GO:0035861">
    <property type="term" value="C:site of double-strand break"/>
    <property type="evidence" value="ECO:0007669"/>
    <property type="project" value="TreeGrafter"/>
</dbReference>
<dbReference type="PANTHER" id="PTHR19306:SF6">
    <property type="entry name" value="STRUCTURAL MAINTENANCE OF CHROMOSOMES PROTEIN 6"/>
    <property type="match status" value="1"/>
</dbReference>
<dbReference type="Proteomes" id="UP001372338">
    <property type="component" value="Unassembled WGS sequence"/>
</dbReference>
<evidence type="ECO:0000256" key="12">
    <source>
        <dbReference type="SAM" id="Coils"/>
    </source>
</evidence>
<keyword evidence="5" id="KW-0547">Nucleotide-binding</keyword>
<accession>A0AAN9EED3</accession>
<evidence type="ECO:0000256" key="9">
    <source>
        <dbReference type="ARBA" id="ARBA00023172"/>
    </source>
</evidence>
<evidence type="ECO:0000256" key="10">
    <source>
        <dbReference type="ARBA" id="ARBA00023204"/>
    </source>
</evidence>
<organism evidence="14 15">
    <name type="scientific">Crotalaria pallida</name>
    <name type="common">Smooth rattlebox</name>
    <name type="synonym">Crotalaria striata</name>
    <dbReference type="NCBI Taxonomy" id="3830"/>
    <lineage>
        <taxon>Eukaryota</taxon>
        <taxon>Viridiplantae</taxon>
        <taxon>Streptophyta</taxon>
        <taxon>Embryophyta</taxon>
        <taxon>Tracheophyta</taxon>
        <taxon>Spermatophyta</taxon>
        <taxon>Magnoliopsida</taxon>
        <taxon>eudicotyledons</taxon>
        <taxon>Gunneridae</taxon>
        <taxon>Pentapetalae</taxon>
        <taxon>rosids</taxon>
        <taxon>fabids</taxon>
        <taxon>Fabales</taxon>
        <taxon>Fabaceae</taxon>
        <taxon>Papilionoideae</taxon>
        <taxon>50 kb inversion clade</taxon>
        <taxon>genistoids sensu lato</taxon>
        <taxon>core genistoids</taxon>
        <taxon>Crotalarieae</taxon>
        <taxon>Crotalaria</taxon>
    </lineage>
</organism>
<dbReference type="GO" id="GO:0016887">
    <property type="term" value="F:ATP hydrolysis activity"/>
    <property type="evidence" value="ECO:0007669"/>
    <property type="project" value="InterPro"/>
</dbReference>
<evidence type="ECO:0000256" key="3">
    <source>
        <dbReference type="ARBA" id="ARBA00006793"/>
    </source>
</evidence>
<evidence type="ECO:0000256" key="7">
    <source>
        <dbReference type="ARBA" id="ARBA00022840"/>
    </source>
</evidence>
<keyword evidence="8 12" id="KW-0175">Coiled coil</keyword>
<evidence type="ECO:0000313" key="14">
    <source>
        <dbReference type="EMBL" id="KAK7255917.1"/>
    </source>
</evidence>
<dbReference type="GO" id="GO:0000724">
    <property type="term" value="P:double-strand break repair via homologous recombination"/>
    <property type="evidence" value="ECO:0007669"/>
    <property type="project" value="TreeGrafter"/>
</dbReference>
<dbReference type="GO" id="GO:0003684">
    <property type="term" value="F:damaged DNA binding"/>
    <property type="evidence" value="ECO:0007669"/>
    <property type="project" value="TreeGrafter"/>
</dbReference>
<reference evidence="14 15" key="1">
    <citation type="submission" date="2024-01" db="EMBL/GenBank/DDBJ databases">
        <title>The genomes of 5 underutilized Papilionoideae crops provide insights into root nodulation and disease resistanc.</title>
        <authorList>
            <person name="Yuan L."/>
        </authorList>
    </citation>
    <scope>NUCLEOTIDE SEQUENCE [LARGE SCALE GENOMIC DNA]</scope>
    <source>
        <strain evidence="14">ZHUSHIDOU_FW_LH</strain>
        <tissue evidence="14">Leaf</tissue>
    </source>
</reference>
<evidence type="ECO:0000313" key="15">
    <source>
        <dbReference type="Proteomes" id="UP001372338"/>
    </source>
</evidence>
<proteinExistence type="inferred from homology"/>
<dbReference type="GO" id="GO:0030915">
    <property type="term" value="C:Smc5-Smc6 complex"/>
    <property type="evidence" value="ECO:0007669"/>
    <property type="project" value="TreeGrafter"/>
</dbReference>
<sequence>MEEDDRSSPRVSPIQHPTAGIIKKIRLVNFLCHSHQEIEFGNYVNFITGQNGSGKSAILAALCIAFGCRAKGTQRASTLKKLIKNGASNAVIHVEIQNEGEDAFKPEKFGDLIIVERKIYESSSTITLKNHRGKIVSHGRADLREIVEHFNIDVENPCVIMNQFQSQDFLRSGNSKDQFTFFFKVTLLQQVSDLLESIYNEIKFADGIVEELEAAIRPIEKELKEIEVKIKATEHVEQISMQVQQLKKKLAWSWVYDVDRKLKVQSEKIEKLKSRIPFCQAKIDEQLHLIIWLTENWSKKKDEIACMLGKTSEAKQMKENLSWSLSLARKEELELELVCKSKTINIQKMEKQLRMLKQLMQDIQDQHVKNTQVIFVPLYG</sequence>
<comment type="subcellular location">
    <subcellularLocation>
        <location evidence="2">Chromosome</location>
    </subcellularLocation>
    <subcellularLocation>
        <location evidence="1">Nucleus</location>
    </subcellularLocation>
</comment>